<accession>A0AAV0EIR0</accession>
<feature type="compositionally biased region" description="Basic and acidic residues" evidence="1">
    <location>
        <begin position="128"/>
        <end position="141"/>
    </location>
</feature>
<comment type="caution">
    <text evidence="2">The sequence shown here is derived from an EMBL/GenBank/DDBJ whole genome shotgun (WGS) entry which is preliminary data.</text>
</comment>
<feature type="compositionally biased region" description="Polar residues" evidence="1">
    <location>
        <begin position="50"/>
        <end position="79"/>
    </location>
</feature>
<dbReference type="PANTHER" id="PTHR33130">
    <property type="entry name" value="PUTATIVE (DUF1639)-RELATED"/>
    <property type="match status" value="1"/>
</dbReference>
<name>A0AAV0EIR0_9ASTE</name>
<proteinExistence type="predicted"/>
<feature type="compositionally biased region" description="Basic and acidic residues" evidence="1">
    <location>
        <begin position="81"/>
        <end position="99"/>
    </location>
</feature>
<sequence length="279" mass="31323">MTSTVPAKSQPLHNFALPHLKWKKNHHSNNHHRGRSAKHSEFPCRFASPLRQSQSPLLQNFQSPNGESMASTLMRQSPMQEPDRRSPMRGGDRTPGKLEKKQHKGSEMYVPGQKEGKSKLVLKLPRKSKSDEIEDVTKGDEGQEVGKLAVDQDEGSQKIWNLRPRKPIHKSLNLNGVQFKTGGPSAMTVVATQSPSSIRPDAELNSPEKKKEKKRRFSIALSKEEIEEDIFALTGMKPAKRPKKRTKSVQKQLDTLFPGLWLASITPDSYKVSENPPKG</sequence>
<dbReference type="PANTHER" id="PTHR33130:SF41">
    <property type="entry name" value="NEUROFILAMENT HEAVY POLYPEPTIDE-LIKE"/>
    <property type="match status" value="1"/>
</dbReference>
<evidence type="ECO:0000313" key="3">
    <source>
        <dbReference type="Proteomes" id="UP001152523"/>
    </source>
</evidence>
<gene>
    <name evidence="2" type="ORF">CEPIT_LOCUS25432</name>
</gene>
<dbReference type="EMBL" id="CAMAPF010000932">
    <property type="protein sequence ID" value="CAH9123706.1"/>
    <property type="molecule type" value="Genomic_DNA"/>
</dbReference>
<dbReference type="Proteomes" id="UP001152523">
    <property type="component" value="Unassembled WGS sequence"/>
</dbReference>
<feature type="region of interest" description="Disordered" evidence="1">
    <location>
        <begin position="191"/>
        <end position="216"/>
    </location>
</feature>
<protein>
    <submittedName>
        <fullName evidence="2">Uncharacterized protein</fullName>
    </submittedName>
</protein>
<dbReference type="InterPro" id="IPR012438">
    <property type="entry name" value="DUF1639"/>
</dbReference>
<dbReference type="Pfam" id="PF07797">
    <property type="entry name" value="DUF1639"/>
    <property type="match status" value="1"/>
</dbReference>
<organism evidence="2 3">
    <name type="scientific">Cuscuta epithymum</name>
    <dbReference type="NCBI Taxonomy" id="186058"/>
    <lineage>
        <taxon>Eukaryota</taxon>
        <taxon>Viridiplantae</taxon>
        <taxon>Streptophyta</taxon>
        <taxon>Embryophyta</taxon>
        <taxon>Tracheophyta</taxon>
        <taxon>Spermatophyta</taxon>
        <taxon>Magnoliopsida</taxon>
        <taxon>eudicotyledons</taxon>
        <taxon>Gunneridae</taxon>
        <taxon>Pentapetalae</taxon>
        <taxon>asterids</taxon>
        <taxon>lamiids</taxon>
        <taxon>Solanales</taxon>
        <taxon>Convolvulaceae</taxon>
        <taxon>Cuscuteae</taxon>
        <taxon>Cuscuta</taxon>
        <taxon>Cuscuta subgen. Cuscuta</taxon>
    </lineage>
</organism>
<reference evidence="2" key="1">
    <citation type="submission" date="2022-07" db="EMBL/GenBank/DDBJ databases">
        <authorList>
            <person name="Macas J."/>
            <person name="Novak P."/>
            <person name="Neumann P."/>
        </authorList>
    </citation>
    <scope>NUCLEOTIDE SEQUENCE</scope>
</reference>
<feature type="compositionally biased region" description="Basic and acidic residues" evidence="1">
    <location>
        <begin position="200"/>
        <end position="210"/>
    </location>
</feature>
<evidence type="ECO:0000256" key="1">
    <source>
        <dbReference type="SAM" id="MobiDB-lite"/>
    </source>
</evidence>
<evidence type="ECO:0000313" key="2">
    <source>
        <dbReference type="EMBL" id="CAH9123706.1"/>
    </source>
</evidence>
<dbReference type="AlphaFoldDB" id="A0AAV0EIR0"/>
<feature type="region of interest" description="Disordered" evidence="1">
    <location>
        <begin position="50"/>
        <end position="156"/>
    </location>
</feature>
<keyword evidence="3" id="KW-1185">Reference proteome</keyword>